<organism evidence="1 2">
    <name type="scientific">Solidesulfovibrio magneticus (strain ATCC 700980 / DSM 13731 / RS-1)</name>
    <name type="common">Desulfovibrio magneticus</name>
    <dbReference type="NCBI Taxonomy" id="573370"/>
    <lineage>
        <taxon>Bacteria</taxon>
        <taxon>Pseudomonadati</taxon>
        <taxon>Thermodesulfobacteriota</taxon>
        <taxon>Desulfovibrionia</taxon>
        <taxon>Desulfovibrionales</taxon>
        <taxon>Desulfovibrionaceae</taxon>
        <taxon>Solidesulfovibrio</taxon>
    </lineage>
</organism>
<protein>
    <submittedName>
        <fullName evidence="1">Uncharacterized protein</fullName>
    </submittedName>
</protein>
<sequence length="70" mass="8363">MFEQLKKEKPWARLRMTRKQYEAKRPWAKSGLSREQWEAGLDYFPDEAIDAIYREVEADILVEAIFGKVE</sequence>
<dbReference type="OrthoDB" id="5459656at2"/>
<dbReference type="KEGG" id="dma:DMR_07090"/>
<accession>C4XJ36</accession>
<dbReference type="RefSeq" id="WP_012750275.1">
    <property type="nucleotide sequence ID" value="NC_012796.1"/>
</dbReference>
<reference evidence="1 2" key="1">
    <citation type="journal article" date="2009" name="Genome Res.">
        <title>Whole genome sequence of Desulfovibrio magneticus strain RS-1 revealed common gene clusters in magnetotactic bacteria.</title>
        <authorList>
            <person name="Nakazawa H."/>
            <person name="Arakaki A."/>
            <person name="Narita-Yamada S."/>
            <person name="Yashiro I."/>
            <person name="Jinno K."/>
            <person name="Aoki N."/>
            <person name="Tsuruyama A."/>
            <person name="Okamura Y."/>
            <person name="Tanikawa S."/>
            <person name="Fujita N."/>
            <person name="Takeyama H."/>
            <person name="Matsunaga T."/>
        </authorList>
    </citation>
    <scope>NUCLEOTIDE SEQUENCE [LARGE SCALE GENOMIC DNA]</scope>
    <source>
        <strain evidence="2">ATCC 700980 / DSM 13731 / RS-1</strain>
    </source>
</reference>
<evidence type="ECO:0000313" key="1">
    <source>
        <dbReference type="EMBL" id="BAH74200.1"/>
    </source>
</evidence>
<name>C4XJ36_SOLM1</name>
<dbReference type="EMBL" id="AP010904">
    <property type="protein sequence ID" value="BAH74200.1"/>
    <property type="molecule type" value="Genomic_DNA"/>
</dbReference>
<evidence type="ECO:0000313" key="2">
    <source>
        <dbReference type="Proteomes" id="UP000009071"/>
    </source>
</evidence>
<dbReference type="AlphaFoldDB" id="C4XJ36"/>
<proteinExistence type="predicted"/>
<gene>
    <name evidence="1" type="ordered locus">DMR_07090</name>
</gene>
<keyword evidence="2" id="KW-1185">Reference proteome</keyword>
<dbReference type="Proteomes" id="UP000009071">
    <property type="component" value="Chromosome"/>
</dbReference>
<dbReference type="HOGENOM" id="CLU_2751221_0_0_7"/>
<dbReference type="STRING" id="573370.DMR_07090"/>